<evidence type="ECO:0000313" key="2">
    <source>
        <dbReference type="Proteomes" id="UP001597542"/>
    </source>
</evidence>
<protein>
    <submittedName>
        <fullName evidence="1">Uncharacterized protein</fullName>
    </submittedName>
</protein>
<keyword evidence="2" id="KW-1185">Reference proteome</keyword>
<comment type="caution">
    <text evidence="1">The sequence shown here is derived from an EMBL/GenBank/DDBJ whole genome shotgun (WGS) entry which is preliminary data.</text>
</comment>
<reference evidence="2" key="1">
    <citation type="journal article" date="2019" name="Int. J. Syst. Evol. Microbiol.">
        <title>The Global Catalogue of Microorganisms (GCM) 10K type strain sequencing project: providing services to taxonomists for standard genome sequencing and annotation.</title>
        <authorList>
            <consortium name="The Broad Institute Genomics Platform"/>
            <consortium name="The Broad Institute Genome Sequencing Center for Infectious Disease"/>
            <person name="Wu L."/>
            <person name="Ma J."/>
        </authorList>
    </citation>
    <scope>NUCLEOTIDE SEQUENCE [LARGE SCALE GENOMIC DNA]</scope>
    <source>
        <strain evidence="2">CGMCC 4.7638</strain>
    </source>
</reference>
<accession>A0ABW5I7U2</accession>
<organism evidence="1 2">
    <name type="scientific">Amycolatopsis albidoflavus</name>
    <dbReference type="NCBI Taxonomy" id="102226"/>
    <lineage>
        <taxon>Bacteria</taxon>
        <taxon>Bacillati</taxon>
        <taxon>Actinomycetota</taxon>
        <taxon>Actinomycetes</taxon>
        <taxon>Pseudonocardiales</taxon>
        <taxon>Pseudonocardiaceae</taxon>
        <taxon>Amycolatopsis</taxon>
    </lineage>
</organism>
<dbReference type="EMBL" id="JBHUKQ010000016">
    <property type="protein sequence ID" value="MFD2485397.1"/>
    <property type="molecule type" value="Genomic_DNA"/>
</dbReference>
<sequence>MSGYEEVRVDLTARHPMTDLTLVDSAFRVAAEGTGRLRTRLAAGLYELRANAGDGYSTRLVALRGAEAYVRTDVDAPFETVTPLAGSAKAEFIRMAWKRMRARDPRAVSVFVVLDDPRRHVVELVTPEGHLVPGAADVSGPADGSFEVRAQLLPAGGYLLRFTIGQAARALPLWLPEGYCTVVFIPSGEAGPDVRSAVVHLSPSGDPWRPERERDVLLESLLRRSDVHRPALPDRLVTEAERWSGAPMIAVAAAALAAGTGHREEQALLVEARRLLPDHPDVRALSAVAGAGKTAEWPPLLAAAYWRALLPADQRGAEVIRASSPLSDLAPGLSSLGPYLTAPSGPVDVADWAGRHLTPLLQEENHPVAAAVRSGDAKSVAELTGLPLAAARKALAAVADDTGEQSQSALRALQELFDRDPEATRLTVPESKEWEVPGPLVGIRWELDPEGRGARVFALGSELPSEFSLLLSRQTHARHLLRFENGEARWRASERGSFTVSVPLIERIGGLVAVEALSLEPAEGARFGSGEEPIRRMTALADGALRLSAFERVDHGLELVVRSDRGRDQDRYAVVSVRKPDEPDQQLVVPLVWLRTQGQATGALRVGLPRPGAAVFLVPEPLLAAELPIEAVERSIALGANSATTRALQELYDRLRSDSE</sequence>
<dbReference type="RefSeq" id="WP_344278681.1">
    <property type="nucleotide sequence ID" value="NZ_BAAAHV010000015.1"/>
</dbReference>
<name>A0ABW5I7U2_9PSEU</name>
<gene>
    <name evidence="1" type="ORF">ACFSUT_34355</name>
</gene>
<proteinExistence type="predicted"/>
<dbReference type="Proteomes" id="UP001597542">
    <property type="component" value="Unassembled WGS sequence"/>
</dbReference>
<evidence type="ECO:0000313" key="1">
    <source>
        <dbReference type="EMBL" id="MFD2485397.1"/>
    </source>
</evidence>